<name>C7RRU1_ACCRE</name>
<gene>
    <name evidence="2" type="ordered locus">CAP2UW1_1253</name>
</gene>
<keyword evidence="1" id="KW-0732">Signal</keyword>
<evidence type="ECO:0008006" key="3">
    <source>
        <dbReference type="Google" id="ProtNLM"/>
    </source>
</evidence>
<protein>
    <recommendedName>
        <fullName evidence="3">Lipoprotein</fullName>
    </recommendedName>
</protein>
<dbReference type="OrthoDB" id="5768111at2"/>
<dbReference type="AlphaFoldDB" id="C7RRU1"/>
<organism evidence="2">
    <name type="scientific">Accumulibacter regalis</name>
    <dbReference type="NCBI Taxonomy" id="522306"/>
    <lineage>
        <taxon>Bacteria</taxon>
        <taxon>Pseudomonadati</taxon>
        <taxon>Pseudomonadota</taxon>
        <taxon>Betaproteobacteria</taxon>
        <taxon>Candidatus Accumulibacter</taxon>
    </lineage>
</organism>
<dbReference type="HOGENOM" id="CLU_1954788_0_0_4"/>
<evidence type="ECO:0000256" key="1">
    <source>
        <dbReference type="SAM" id="SignalP"/>
    </source>
</evidence>
<accession>C7RRU1</accession>
<sequence precursor="true">MTHHDYPSSRVRPPGGALLATLLAVVVSACAADAWRPDPRYEAFLDQVQNTCGTERIGSRSIGSDLIQDAYFLDVTSRFYNGEVTRNDYANSLAGSFGGAADAAGILCILAQVPNQASSPPPRMPGYR</sequence>
<reference evidence="2" key="1">
    <citation type="submission" date="2009-08" db="EMBL/GenBank/DDBJ databases">
        <authorList>
            <consortium name="US DOE Joint Genome Institute"/>
            <person name="Lucas S."/>
            <person name="Copeland A."/>
            <person name="Lapidus A."/>
            <person name="Glavina del Rio T."/>
            <person name="Dalin E."/>
            <person name="Tice H."/>
            <person name="Bruce D."/>
            <person name="Barry K."/>
            <person name="Pitluck S."/>
            <person name="Lowry S."/>
            <person name="Larimer F."/>
            <person name="Land M."/>
            <person name="Hauser L."/>
            <person name="Kyrpides N."/>
            <person name="Ivanova N."/>
            <person name="McMahon K.D."/>
            <person name="Hugenholtz P."/>
        </authorList>
    </citation>
    <scope>NUCLEOTIDE SEQUENCE</scope>
    <source>
        <strain evidence="2">UW-1</strain>
    </source>
</reference>
<proteinExistence type="predicted"/>
<dbReference type="KEGG" id="app:CAP2UW1_1253"/>
<dbReference type="STRING" id="522306.CAP2UW1_1253"/>
<reference evidence="2" key="2">
    <citation type="submission" date="2009-09" db="EMBL/GenBank/DDBJ databases">
        <title>Complete sequence of chromosome of Candidatus Accumulibacter phosphatis clade IIA str. UW-1.</title>
        <authorList>
            <consortium name="US DOE Joint Genome Institute"/>
            <person name="Martin H.G."/>
            <person name="Ivanova N."/>
            <person name="Kunin V."/>
            <person name="Warnecke F."/>
            <person name="Barry K."/>
            <person name="He S."/>
            <person name="Salamov A."/>
            <person name="Szeto E."/>
            <person name="Dalin E."/>
            <person name="Pangilinan J.L."/>
            <person name="Lapidus A."/>
            <person name="Lowry S."/>
            <person name="Kyrpides N.C."/>
            <person name="McMahon K.D."/>
            <person name="Hugenholtz P."/>
        </authorList>
    </citation>
    <scope>NUCLEOTIDE SEQUENCE [LARGE SCALE GENOMIC DNA]</scope>
    <source>
        <strain evidence="2">UW-1</strain>
    </source>
</reference>
<dbReference type="eggNOG" id="ENOG5033IJN">
    <property type="taxonomic scope" value="Bacteria"/>
</dbReference>
<feature type="signal peptide" evidence="1">
    <location>
        <begin position="1"/>
        <end position="31"/>
    </location>
</feature>
<feature type="chain" id="PRO_5002983776" description="Lipoprotein" evidence="1">
    <location>
        <begin position="32"/>
        <end position="128"/>
    </location>
</feature>
<evidence type="ECO:0000313" key="2">
    <source>
        <dbReference type="EMBL" id="ACV34580.1"/>
    </source>
</evidence>
<dbReference type="EMBL" id="CP001715">
    <property type="protein sequence ID" value="ACV34580.1"/>
    <property type="molecule type" value="Genomic_DNA"/>
</dbReference>